<feature type="compositionally biased region" description="Pro residues" evidence="1">
    <location>
        <begin position="37"/>
        <end position="47"/>
    </location>
</feature>
<protein>
    <submittedName>
        <fullName evidence="2">Uncharacterized protein</fullName>
    </submittedName>
</protein>
<keyword evidence="3" id="KW-1185">Reference proteome</keyword>
<name>A0AAQ3MKG5_VIGMU</name>
<dbReference type="EMBL" id="CP144691">
    <property type="protein sequence ID" value="WVY92792.1"/>
    <property type="molecule type" value="Genomic_DNA"/>
</dbReference>
<evidence type="ECO:0000256" key="1">
    <source>
        <dbReference type="SAM" id="MobiDB-lite"/>
    </source>
</evidence>
<gene>
    <name evidence="2" type="ORF">V8G54_031880</name>
</gene>
<reference evidence="2 3" key="1">
    <citation type="journal article" date="2023" name="Life. Sci Alliance">
        <title>Evolutionary insights into 3D genome organization and epigenetic landscape of Vigna mungo.</title>
        <authorList>
            <person name="Junaid A."/>
            <person name="Singh B."/>
            <person name="Bhatia S."/>
        </authorList>
    </citation>
    <scope>NUCLEOTIDE SEQUENCE [LARGE SCALE GENOMIC DNA]</scope>
    <source>
        <strain evidence="2">Urdbean</strain>
    </source>
</reference>
<evidence type="ECO:0000313" key="3">
    <source>
        <dbReference type="Proteomes" id="UP001374535"/>
    </source>
</evidence>
<sequence length="140" mass="15624">MSHDHLLPWPPSSSSSVILTRPPPQERPSQRLNHAPSPTPISPPRPPSTIVSRPRPPSHSNYPVSPLSSRVISFKFALPRLRIPSPHQDAPRNLHGYRHLSRLSLHREFINTAKSPPEASIHGQPSSNLHSEKPTQQQKA</sequence>
<dbReference type="Proteomes" id="UP001374535">
    <property type="component" value="Chromosome 10"/>
</dbReference>
<feature type="compositionally biased region" description="Polar residues" evidence="1">
    <location>
        <begin position="123"/>
        <end position="140"/>
    </location>
</feature>
<evidence type="ECO:0000313" key="2">
    <source>
        <dbReference type="EMBL" id="WVY92792.1"/>
    </source>
</evidence>
<feature type="non-terminal residue" evidence="2">
    <location>
        <position position="140"/>
    </location>
</feature>
<feature type="region of interest" description="Disordered" evidence="1">
    <location>
        <begin position="1"/>
        <end position="66"/>
    </location>
</feature>
<organism evidence="2 3">
    <name type="scientific">Vigna mungo</name>
    <name type="common">Black gram</name>
    <name type="synonym">Phaseolus mungo</name>
    <dbReference type="NCBI Taxonomy" id="3915"/>
    <lineage>
        <taxon>Eukaryota</taxon>
        <taxon>Viridiplantae</taxon>
        <taxon>Streptophyta</taxon>
        <taxon>Embryophyta</taxon>
        <taxon>Tracheophyta</taxon>
        <taxon>Spermatophyta</taxon>
        <taxon>Magnoliopsida</taxon>
        <taxon>eudicotyledons</taxon>
        <taxon>Gunneridae</taxon>
        <taxon>Pentapetalae</taxon>
        <taxon>rosids</taxon>
        <taxon>fabids</taxon>
        <taxon>Fabales</taxon>
        <taxon>Fabaceae</taxon>
        <taxon>Papilionoideae</taxon>
        <taxon>50 kb inversion clade</taxon>
        <taxon>NPAAA clade</taxon>
        <taxon>indigoferoid/millettioid clade</taxon>
        <taxon>Phaseoleae</taxon>
        <taxon>Vigna</taxon>
    </lineage>
</organism>
<accession>A0AAQ3MKG5</accession>
<dbReference type="AlphaFoldDB" id="A0AAQ3MKG5"/>
<feature type="region of interest" description="Disordered" evidence="1">
    <location>
        <begin position="109"/>
        <end position="140"/>
    </location>
</feature>
<proteinExistence type="predicted"/>